<reference evidence="1" key="1">
    <citation type="submission" date="2023-03" db="EMBL/GenBank/DDBJ databases">
        <title>Massive genome expansion in bonnet fungi (Mycena s.s.) driven by repeated elements and novel gene families across ecological guilds.</title>
        <authorList>
            <consortium name="Lawrence Berkeley National Laboratory"/>
            <person name="Harder C.B."/>
            <person name="Miyauchi S."/>
            <person name="Viragh M."/>
            <person name="Kuo A."/>
            <person name="Thoen E."/>
            <person name="Andreopoulos B."/>
            <person name="Lu D."/>
            <person name="Skrede I."/>
            <person name="Drula E."/>
            <person name="Henrissat B."/>
            <person name="Morin E."/>
            <person name="Kohler A."/>
            <person name="Barry K."/>
            <person name="LaButti K."/>
            <person name="Morin E."/>
            <person name="Salamov A."/>
            <person name="Lipzen A."/>
            <person name="Mereny Z."/>
            <person name="Hegedus B."/>
            <person name="Baldrian P."/>
            <person name="Stursova M."/>
            <person name="Weitz H."/>
            <person name="Taylor A."/>
            <person name="Grigoriev I.V."/>
            <person name="Nagy L.G."/>
            <person name="Martin F."/>
            <person name="Kauserud H."/>
        </authorList>
    </citation>
    <scope>NUCLEOTIDE SEQUENCE</scope>
    <source>
        <strain evidence="1">9284</strain>
    </source>
</reference>
<evidence type="ECO:0000313" key="1">
    <source>
        <dbReference type="EMBL" id="KAJ7641273.1"/>
    </source>
</evidence>
<gene>
    <name evidence="1" type="ORF">FB45DRAFT_1053823</name>
</gene>
<comment type="caution">
    <text evidence="1">The sequence shown here is derived from an EMBL/GenBank/DDBJ whole genome shotgun (WGS) entry which is preliminary data.</text>
</comment>
<dbReference type="EMBL" id="JARKIF010000004">
    <property type="protein sequence ID" value="KAJ7641273.1"/>
    <property type="molecule type" value="Genomic_DNA"/>
</dbReference>
<dbReference type="AlphaFoldDB" id="A0AAD7C7H2"/>
<evidence type="ECO:0008006" key="3">
    <source>
        <dbReference type="Google" id="ProtNLM"/>
    </source>
</evidence>
<sequence>MQTHSPVVFTLPNELISEIFCHFIPEYPLCPPHMGLSSPTILTHICRRWRQIALGTPELWRAISMLDQGLDEVEEPYPEAVEFWLQHSGCLPLSLHAHVEWYAISGRLSSTLFSIILPYRQRWQYVMLRISPANLLLIEGPMPLLRDCEIFVDHDPDTDGIPSPSEVDELAKDFGTLSVIAEHAPLLETVILESELSHCTTILPWSYLTSLTLYDTTTRHSHPILREAVSLIFCEIHLSGADTQAEIEDIKLEDLETLIIQWSHDWDCEPIPRYLDAFYVLSLRSLKLHGEFLGLQSVEALHAFIGRSECELKKVVVTKGWSEGSRELEKAHATAFPDIPTFEFEY</sequence>
<dbReference type="Gene3D" id="1.20.1280.50">
    <property type="match status" value="1"/>
</dbReference>
<protein>
    <recommendedName>
        <fullName evidence="3">F-box domain-containing protein</fullName>
    </recommendedName>
</protein>
<dbReference type="Proteomes" id="UP001221142">
    <property type="component" value="Unassembled WGS sequence"/>
</dbReference>
<name>A0AAD7C7H2_9AGAR</name>
<organism evidence="1 2">
    <name type="scientific">Roridomyces roridus</name>
    <dbReference type="NCBI Taxonomy" id="1738132"/>
    <lineage>
        <taxon>Eukaryota</taxon>
        <taxon>Fungi</taxon>
        <taxon>Dikarya</taxon>
        <taxon>Basidiomycota</taxon>
        <taxon>Agaricomycotina</taxon>
        <taxon>Agaricomycetes</taxon>
        <taxon>Agaricomycetidae</taxon>
        <taxon>Agaricales</taxon>
        <taxon>Marasmiineae</taxon>
        <taxon>Mycenaceae</taxon>
        <taxon>Roridomyces</taxon>
    </lineage>
</organism>
<accession>A0AAD7C7H2</accession>
<evidence type="ECO:0000313" key="2">
    <source>
        <dbReference type="Proteomes" id="UP001221142"/>
    </source>
</evidence>
<proteinExistence type="predicted"/>
<keyword evidence="2" id="KW-1185">Reference proteome</keyword>